<organism evidence="1 2">
    <name type="scientific">Paenibacillus alvei</name>
    <name type="common">Bacillus alvei</name>
    <dbReference type="NCBI Taxonomy" id="44250"/>
    <lineage>
        <taxon>Bacteria</taxon>
        <taxon>Bacillati</taxon>
        <taxon>Bacillota</taxon>
        <taxon>Bacilli</taxon>
        <taxon>Bacillales</taxon>
        <taxon>Paenibacillaceae</taxon>
        <taxon>Paenibacillus</taxon>
    </lineage>
</organism>
<name>A0A383RA18_PAEAL</name>
<evidence type="ECO:0000313" key="2">
    <source>
        <dbReference type="Proteomes" id="UP000304148"/>
    </source>
</evidence>
<gene>
    <name evidence="1" type="ORF">PBLR_12377</name>
</gene>
<protein>
    <submittedName>
        <fullName evidence="1">Uncharacterized protein</fullName>
    </submittedName>
</protein>
<dbReference type="EMBL" id="LS992241">
    <property type="protein sequence ID" value="SYX83955.1"/>
    <property type="molecule type" value="Genomic_DNA"/>
</dbReference>
<evidence type="ECO:0000313" key="1">
    <source>
        <dbReference type="EMBL" id="SYX83955.1"/>
    </source>
</evidence>
<accession>A0A383RA18</accession>
<dbReference type="AlphaFoldDB" id="A0A383RA18"/>
<sequence length="57" mass="6674">MKVFALITSVVRRFTGVIQKFFVLFVYYDKLDPEYNFKYDPSEGMGILTINVSEPFV</sequence>
<proteinExistence type="predicted"/>
<dbReference type="Proteomes" id="UP000304148">
    <property type="component" value="Chromosome"/>
</dbReference>
<reference evidence="2" key="1">
    <citation type="submission" date="2018-08" db="EMBL/GenBank/DDBJ databases">
        <authorList>
            <person name="Chevrot R."/>
        </authorList>
    </citation>
    <scope>NUCLEOTIDE SEQUENCE [LARGE SCALE GENOMIC DNA]</scope>
</reference>